<proteinExistence type="predicted"/>
<feature type="region of interest" description="Disordered" evidence="1">
    <location>
        <begin position="146"/>
        <end position="169"/>
    </location>
</feature>
<accession>A0A5B7ECW5</accession>
<keyword evidence="3" id="KW-1185">Reference proteome</keyword>
<protein>
    <submittedName>
        <fullName evidence="2">Uncharacterized protein</fullName>
    </submittedName>
</protein>
<feature type="compositionally biased region" description="Polar residues" evidence="1">
    <location>
        <begin position="159"/>
        <end position="169"/>
    </location>
</feature>
<reference evidence="2 3" key="1">
    <citation type="submission" date="2019-05" db="EMBL/GenBank/DDBJ databases">
        <title>Another draft genome of Portunus trituberculatus and its Hox gene families provides insights of decapod evolution.</title>
        <authorList>
            <person name="Jeong J.-H."/>
            <person name="Song I."/>
            <person name="Kim S."/>
            <person name="Choi T."/>
            <person name="Kim D."/>
            <person name="Ryu S."/>
            <person name="Kim W."/>
        </authorList>
    </citation>
    <scope>NUCLEOTIDE SEQUENCE [LARGE SCALE GENOMIC DNA]</scope>
    <source>
        <tissue evidence="2">Muscle</tissue>
    </source>
</reference>
<evidence type="ECO:0000313" key="2">
    <source>
        <dbReference type="EMBL" id="MPC31225.1"/>
    </source>
</evidence>
<evidence type="ECO:0000256" key="1">
    <source>
        <dbReference type="SAM" id="MobiDB-lite"/>
    </source>
</evidence>
<gene>
    <name evidence="2" type="ORF">E2C01_024509</name>
</gene>
<sequence>MRLCYPGVYVWSREPTERLEGWLAGWLGPRWSLPQLNQKQNPPTEAHFPLRFIFTEGHNYFPSSSFLSFFLPARPFPPLASLPFILVSSASGPPLVCASSPHISFAFTVDSPSDKNTKWSNSRKLLAMNLMTTSFLGRRDCNSQSLASSAARGEEENGRWNQHSSEPFF</sequence>
<comment type="caution">
    <text evidence="2">The sequence shown here is derived from an EMBL/GenBank/DDBJ whole genome shotgun (WGS) entry which is preliminary data.</text>
</comment>
<dbReference type="AlphaFoldDB" id="A0A5B7ECW5"/>
<name>A0A5B7ECW5_PORTR</name>
<evidence type="ECO:0000313" key="3">
    <source>
        <dbReference type="Proteomes" id="UP000324222"/>
    </source>
</evidence>
<dbReference type="EMBL" id="VSRR010002393">
    <property type="protein sequence ID" value="MPC31225.1"/>
    <property type="molecule type" value="Genomic_DNA"/>
</dbReference>
<organism evidence="2 3">
    <name type="scientific">Portunus trituberculatus</name>
    <name type="common">Swimming crab</name>
    <name type="synonym">Neptunus trituberculatus</name>
    <dbReference type="NCBI Taxonomy" id="210409"/>
    <lineage>
        <taxon>Eukaryota</taxon>
        <taxon>Metazoa</taxon>
        <taxon>Ecdysozoa</taxon>
        <taxon>Arthropoda</taxon>
        <taxon>Crustacea</taxon>
        <taxon>Multicrustacea</taxon>
        <taxon>Malacostraca</taxon>
        <taxon>Eumalacostraca</taxon>
        <taxon>Eucarida</taxon>
        <taxon>Decapoda</taxon>
        <taxon>Pleocyemata</taxon>
        <taxon>Brachyura</taxon>
        <taxon>Eubrachyura</taxon>
        <taxon>Portunoidea</taxon>
        <taxon>Portunidae</taxon>
        <taxon>Portuninae</taxon>
        <taxon>Portunus</taxon>
    </lineage>
</organism>
<dbReference type="Proteomes" id="UP000324222">
    <property type="component" value="Unassembled WGS sequence"/>
</dbReference>